<dbReference type="AlphaFoldDB" id="A0A2M8QG83"/>
<accession>A0A2M8QG83</accession>
<protein>
    <recommendedName>
        <fullName evidence="5">Two component regulator three Y domain-containing protein</fullName>
    </recommendedName>
</protein>
<feature type="transmembrane region" description="Helical" evidence="1">
    <location>
        <begin position="180"/>
        <end position="197"/>
    </location>
</feature>
<reference evidence="3 4" key="1">
    <citation type="submission" date="2017-11" db="EMBL/GenBank/DDBJ databases">
        <title>Evolution of Phototrophy in the Chloroflexi Phylum Driven by Horizontal Gene Transfer.</title>
        <authorList>
            <person name="Ward L.M."/>
            <person name="Hemp J."/>
            <person name="Shih P.M."/>
            <person name="Mcglynn S.E."/>
            <person name="Fischer W."/>
        </authorList>
    </citation>
    <scope>NUCLEOTIDE SEQUENCE [LARGE SCALE GENOMIC DNA]</scope>
    <source>
        <strain evidence="3">JP3_7</strain>
    </source>
</reference>
<dbReference type="EMBL" id="PGTN01000005">
    <property type="protein sequence ID" value="PJF48816.1"/>
    <property type="molecule type" value="Genomic_DNA"/>
</dbReference>
<keyword evidence="1" id="KW-0472">Membrane</keyword>
<keyword evidence="2" id="KW-0732">Signal</keyword>
<keyword evidence="1" id="KW-0812">Transmembrane</keyword>
<evidence type="ECO:0000256" key="2">
    <source>
        <dbReference type="SAM" id="SignalP"/>
    </source>
</evidence>
<keyword evidence="1" id="KW-1133">Transmembrane helix</keyword>
<sequence length="217" mass="22650">MSVLRKQLPRVTALAALALTLAVGSLAVAQSGESLARIITPVRDQTLRGSVTIQGSATSPVFLRYELAYAQEPDLANWIVIGGGVQPVPSGMLGAWNTRPLPDGKYALRLQVFGADGSLNEAIVRNLTLANATAEPTPAASAVITDAAGPGVIAEVQTARDLLQVAIATAAQLPDAFARGARLAILGFLAFGAYLALKKVVLFALQRLTHQPVDYGK</sequence>
<name>A0A2M8QG83_9CHLR</name>
<evidence type="ECO:0008006" key="5">
    <source>
        <dbReference type="Google" id="ProtNLM"/>
    </source>
</evidence>
<dbReference type="Proteomes" id="UP000230790">
    <property type="component" value="Unassembled WGS sequence"/>
</dbReference>
<organism evidence="3 4">
    <name type="scientific">Candidatus Thermofonsia Clade 3 bacterium</name>
    <dbReference type="NCBI Taxonomy" id="2364212"/>
    <lineage>
        <taxon>Bacteria</taxon>
        <taxon>Bacillati</taxon>
        <taxon>Chloroflexota</taxon>
        <taxon>Candidatus Thermofontia</taxon>
        <taxon>Candidatus Thermofonsia Clade 3</taxon>
    </lineage>
</organism>
<proteinExistence type="predicted"/>
<comment type="caution">
    <text evidence="3">The sequence shown here is derived from an EMBL/GenBank/DDBJ whole genome shotgun (WGS) entry which is preliminary data.</text>
</comment>
<evidence type="ECO:0000313" key="4">
    <source>
        <dbReference type="Proteomes" id="UP000230790"/>
    </source>
</evidence>
<feature type="chain" id="PRO_5014630868" description="Two component regulator three Y domain-containing protein" evidence="2">
    <location>
        <begin position="30"/>
        <end position="217"/>
    </location>
</feature>
<evidence type="ECO:0000256" key="1">
    <source>
        <dbReference type="SAM" id="Phobius"/>
    </source>
</evidence>
<gene>
    <name evidence="3" type="ORF">CUN48_01280</name>
</gene>
<feature type="signal peptide" evidence="2">
    <location>
        <begin position="1"/>
        <end position="29"/>
    </location>
</feature>
<evidence type="ECO:0000313" key="3">
    <source>
        <dbReference type="EMBL" id="PJF48816.1"/>
    </source>
</evidence>